<evidence type="ECO:0000256" key="3">
    <source>
        <dbReference type="ARBA" id="ARBA00022801"/>
    </source>
</evidence>
<protein>
    <submittedName>
        <fullName evidence="7">Cell wall-associated hydrolase, NlpC family</fullName>
    </submittedName>
</protein>
<evidence type="ECO:0000313" key="8">
    <source>
        <dbReference type="Proteomes" id="UP000186292"/>
    </source>
</evidence>
<keyword evidence="8" id="KW-1185">Reference proteome</keyword>
<dbReference type="InterPro" id="IPR038765">
    <property type="entry name" value="Papain-like_cys_pep_sf"/>
</dbReference>
<keyword evidence="3 7" id="KW-0378">Hydrolase</keyword>
<feature type="region of interest" description="Disordered" evidence="5">
    <location>
        <begin position="194"/>
        <end position="213"/>
    </location>
</feature>
<dbReference type="STRING" id="1161099.SAMN05444817_105132"/>
<accession>A0A1N7JBN0</accession>
<dbReference type="Gene3D" id="3.90.1720.10">
    <property type="entry name" value="endopeptidase domain like (from Nostoc punctiforme)"/>
    <property type="match status" value="1"/>
</dbReference>
<dbReference type="PANTHER" id="PTHR47359">
    <property type="entry name" value="PEPTIDOGLYCAN DL-ENDOPEPTIDASE CWLO"/>
    <property type="match status" value="1"/>
</dbReference>
<evidence type="ECO:0000313" key="7">
    <source>
        <dbReference type="EMBL" id="SIS46710.1"/>
    </source>
</evidence>
<evidence type="ECO:0000256" key="4">
    <source>
        <dbReference type="ARBA" id="ARBA00022807"/>
    </source>
</evidence>
<name>A0A1N7JBN0_9CORY</name>
<evidence type="ECO:0000256" key="1">
    <source>
        <dbReference type="ARBA" id="ARBA00007074"/>
    </source>
</evidence>
<gene>
    <name evidence="7" type="ORF">SAMN05444817_105132</name>
</gene>
<keyword evidence="4" id="KW-0788">Thiol protease</keyword>
<evidence type="ECO:0000259" key="6">
    <source>
        <dbReference type="PROSITE" id="PS51935"/>
    </source>
</evidence>
<comment type="similarity">
    <text evidence="1">Belongs to the peptidase C40 family.</text>
</comment>
<dbReference type="GO" id="GO:0008234">
    <property type="term" value="F:cysteine-type peptidase activity"/>
    <property type="evidence" value="ECO:0007669"/>
    <property type="project" value="UniProtKB-KW"/>
</dbReference>
<dbReference type="Proteomes" id="UP000186292">
    <property type="component" value="Unassembled WGS sequence"/>
</dbReference>
<dbReference type="AlphaFoldDB" id="A0A1N7JBN0"/>
<dbReference type="EMBL" id="FTOF01000005">
    <property type="protein sequence ID" value="SIS46710.1"/>
    <property type="molecule type" value="Genomic_DNA"/>
</dbReference>
<dbReference type="Pfam" id="PF00877">
    <property type="entry name" value="NLPC_P60"/>
    <property type="match status" value="1"/>
</dbReference>
<dbReference type="InterPro" id="IPR000064">
    <property type="entry name" value="NLP_P60_dom"/>
</dbReference>
<proteinExistence type="inferred from homology"/>
<feature type="region of interest" description="Disordered" evidence="5">
    <location>
        <begin position="1"/>
        <end position="23"/>
    </location>
</feature>
<dbReference type="SUPFAM" id="SSF54001">
    <property type="entry name" value="Cysteine proteinases"/>
    <property type="match status" value="1"/>
</dbReference>
<dbReference type="GO" id="GO:0006508">
    <property type="term" value="P:proteolysis"/>
    <property type="evidence" value="ECO:0007669"/>
    <property type="project" value="UniProtKB-KW"/>
</dbReference>
<dbReference type="PROSITE" id="PS51935">
    <property type="entry name" value="NLPC_P60"/>
    <property type="match status" value="1"/>
</dbReference>
<dbReference type="InterPro" id="IPR051794">
    <property type="entry name" value="PG_Endopeptidase_C40"/>
</dbReference>
<sequence length="354" mass="35980">MTASLTLSPPTSPPTPSFTAPTDPMASGLGLMPLLAAAGSTLIEPVLCSILEAAPTPLPEITVGSTPEFASAQALADLVGADPSRLLGAATNLAADRGEIETVIAEAIPFIESAAADIIQTGKQFLIDAAPLLPGLLAGPAGFGAVLELTVLAGGALADVDKRLDALEEDLNPLIERLDTVVADALARDPLVPSASAQAAEEELRTAPTQPAALETTPVAAEAPSVTPADLSDEPVPAGDSEAGRAAVAAAKSVLGTPYVWGGSAPGGFDCSGLTSWAYRQAGVEIPRTAENQAIGQQVSHDDLQPGDLIVWTGHVAMYAGDGMMVEAGDPVQMNPVRTTNIGMPFKGFWRPTA</sequence>
<feature type="region of interest" description="Disordered" evidence="5">
    <location>
        <begin position="221"/>
        <end position="240"/>
    </location>
</feature>
<evidence type="ECO:0000256" key="5">
    <source>
        <dbReference type="SAM" id="MobiDB-lite"/>
    </source>
</evidence>
<keyword evidence="2" id="KW-0645">Protease</keyword>
<organism evidence="7 8">
    <name type="scientific">Corynebacterium appendicis CIP 107643</name>
    <dbReference type="NCBI Taxonomy" id="1161099"/>
    <lineage>
        <taxon>Bacteria</taxon>
        <taxon>Bacillati</taxon>
        <taxon>Actinomycetota</taxon>
        <taxon>Actinomycetes</taxon>
        <taxon>Mycobacteriales</taxon>
        <taxon>Corynebacteriaceae</taxon>
        <taxon>Corynebacterium</taxon>
    </lineage>
</organism>
<feature type="domain" description="NlpC/P60" evidence="6">
    <location>
        <begin position="241"/>
        <end position="354"/>
    </location>
</feature>
<dbReference type="PANTHER" id="PTHR47359:SF3">
    <property type="entry name" value="NLP_P60 DOMAIN-CONTAINING PROTEIN-RELATED"/>
    <property type="match status" value="1"/>
</dbReference>
<reference evidence="8" key="1">
    <citation type="submission" date="2017-01" db="EMBL/GenBank/DDBJ databases">
        <authorList>
            <person name="Varghese N."/>
            <person name="Submissions S."/>
        </authorList>
    </citation>
    <scope>NUCLEOTIDE SEQUENCE [LARGE SCALE GENOMIC DNA]</scope>
    <source>
        <strain evidence="8">DSM 44531</strain>
    </source>
</reference>
<dbReference type="RefSeq" id="WP_234958846.1">
    <property type="nucleotide sequence ID" value="NZ_CP046976.1"/>
</dbReference>
<evidence type="ECO:0000256" key="2">
    <source>
        <dbReference type="ARBA" id="ARBA00022670"/>
    </source>
</evidence>